<evidence type="ECO:0000256" key="4">
    <source>
        <dbReference type="RuleBase" id="RU361150"/>
    </source>
</evidence>
<dbReference type="STRING" id="48701.ENSPMEP00000018793"/>
<dbReference type="FunFam" id="2.40.50.40:FF:000002">
    <property type="entry name" value="C-C motif chemokine"/>
    <property type="match status" value="1"/>
</dbReference>
<keyword evidence="4" id="KW-0145">Chemotaxis</keyword>
<keyword evidence="7" id="KW-1185">Reference proteome</keyword>
<dbReference type="SMART" id="SM00199">
    <property type="entry name" value="SCY"/>
    <property type="match status" value="1"/>
</dbReference>
<dbReference type="InterPro" id="IPR036048">
    <property type="entry name" value="Interleukin_8-like_sf"/>
</dbReference>
<dbReference type="GO" id="GO:0005615">
    <property type="term" value="C:extracellular space"/>
    <property type="evidence" value="ECO:0007669"/>
    <property type="project" value="UniProtKB-KW"/>
</dbReference>
<dbReference type="GO" id="GO:0006955">
    <property type="term" value="P:immune response"/>
    <property type="evidence" value="ECO:0007669"/>
    <property type="project" value="InterPro"/>
</dbReference>
<comment type="similarity">
    <text evidence="1 4">Belongs to the intercrine beta (chemokine CC) family.</text>
</comment>
<organism evidence="6 7">
    <name type="scientific">Poecilia mexicana</name>
    <dbReference type="NCBI Taxonomy" id="48701"/>
    <lineage>
        <taxon>Eukaryota</taxon>
        <taxon>Metazoa</taxon>
        <taxon>Chordata</taxon>
        <taxon>Craniata</taxon>
        <taxon>Vertebrata</taxon>
        <taxon>Euteleostomi</taxon>
        <taxon>Actinopterygii</taxon>
        <taxon>Neopterygii</taxon>
        <taxon>Teleostei</taxon>
        <taxon>Neoteleostei</taxon>
        <taxon>Acanthomorphata</taxon>
        <taxon>Ovalentaria</taxon>
        <taxon>Atherinomorphae</taxon>
        <taxon>Cyprinodontiformes</taxon>
        <taxon>Poeciliidae</taxon>
        <taxon>Poeciliinae</taxon>
        <taxon>Poecilia</taxon>
    </lineage>
</organism>
<evidence type="ECO:0000256" key="2">
    <source>
        <dbReference type="ARBA" id="ARBA00022514"/>
    </source>
</evidence>
<dbReference type="InterPro" id="IPR001811">
    <property type="entry name" value="Chemokine_IL8-like_dom"/>
</dbReference>
<dbReference type="PANTHER" id="PTHR12015">
    <property type="entry name" value="SMALL INDUCIBLE CYTOKINE A"/>
    <property type="match status" value="1"/>
</dbReference>
<evidence type="ECO:0000313" key="7">
    <source>
        <dbReference type="Proteomes" id="UP000261480"/>
    </source>
</evidence>
<accession>A0A3B3XV47</accession>
<dbReference type="Proteomes" id="UP000261480">
    <property type="component" value="Unplaced"/>
</dbReference>
<protein>
    <recommendedName>
        <fullName evidence="4">C-C motif chemokine</fullName>
    </recommendedName>
</protein>
<keyword evidence="3" id="KW-1015">Disulfide bond</keyword>
<keyword evidence="4" id="KW-0964">Secreted</keyword>
<dbReference type="Pfam" id="PF00048">
    <property type="entry name" value="IL8"/>
    <property type="match status" value="1"/>
</dbReference>
<dbReference type="CDD" id="cd00272">
    <property type="entry name" value="Chemokine_CC"/>
    <property type="match status" value="1"/>
</dbReference>
<evidence type="ECO:0000256" key="3">
    <source>
        <dbReference type="ARBA" id="ARBA00023157"/>
    </source>
</evidence>
<dbReference type="InterPro" id="IPR000827">
    <property type="entry name" value="Chemokine_CC_CS"/>
</dbReference>
<proteinExistence type="inferred from homology"/>
<evidence type="ECO:0000256" key="1">
    <source>
        <dbReference type="ARBA" id="ARBA00010868"/>
    </source>
</evidence>
<evidence type="ECO:0000313" key="6">
    <source>
        <dbReference type="Ensembl" id="ENSPMEP00000018793.1"/>
    </source>
</evidence>
<keyword evidence="2 4" id="KW-0202">Cytokine</keyword>
<dbReference type="Gene3D" id="2.40.50.40">
    <property type="match status" value="1"/>
</dbReference>
<comment type="subcellular location">
    <subcellularLocation>
        <location evidence="4">Secreted</location>
    </subcellularLocation>
</comment>
<evidence type="ECO:0000259" key="5">
    <source>
        <dbReference type="SMART" id="SM00199"/>
    </source>
</evidence>
<dbReference type="SUPFAM" id="SSF54117">
    <property type="entry name" value="Interleukin 8-like chemokines"/>
    <property type="match status" value="1"/>
</dbReference>
<dbReference type="InterPro" id="IPR039809">
    <property type="entry name" value="Chemokine_b/g/d"/>
</dbReference>
<dbReference type="PROSITE" id="PS00472">
    <property type="entry name" value="SMALL_CYTOKINES_CC"/>
    <property type="match status" value="1"/>
</dbReference>
<dbReference type="GO" id="GO:0008009">
    <property type="term" value="F:chemokine activity"/>
    <property type="evidence" value="ECO:0007669"/>
    <property type="project" value="InterPro"/>
</dbReference>
<feature type="domain" description="Chemokine interleukin-8-like" evidence="5">
    <location>
        <begin position="30"/>
        <end position="88"/>
    </location>
</feature>
<reference evidence="6" key="1">
    <citation type="submission" date="2025-08" db="UniProtKB">
        <authorList>
            <consortium name="Ensembl"/>
        </authorList>
    </citation>
    <scope>IDENTIFICATION</scope>
</reference>
<dbReference type="AlphaFoldDB" id="A0A3B3XV47"/>
<reference evidence="6" key="2">
    <citation type="submission" date="2025-09" db="UniProtKB">
        <authorList>
            <consortium name="Ensembl"/>
        </authorList>
    </citation>
    <scope>IDENTIFICATION</scope>
</reference>
<sequence length="93" mass="11102">MRKAVVNSIQLIIHLCRYMVKKTAEGKHGPDECCFEFFRNRLNKRLITSYYRTDARCRTNGIILITRRARRICVDSKDQWVQNIIKSLERKTL</sequence>
<name>A0A3B3XV47_9TELE</name>
<dbReference type="Ensembl" id="ENSPMET00000028008.1">
    <property type="protein sequence ID" value="ENSPMEP00000018793.1"/>
    <property type="gene ID" value="ENSPMEG00000021761.1"/>
</dbReference>